<reference evidence="3" key="1">
    <citation type="journal article" date="2011" name="Nature">
        <title>Genome sequence and analysis of the tuber crop potato.</title>
        <authorList>
            <consortium name="The Potato Genome Sequencing Consortium"/>
        </authorList>
    </citation>
    <scope>NUCLEOTIDE SEQUENCE [LARGE SCALE GENOMIC DNA]</scope>
    <source>
        <strain evidence="3">cv. DM1-3 516 R44</strain>
    </source>
</reference>
<dbReference type="InterPro" id="IPR006527">
    <property type="entry name" value="F-box-assoc_dom_typ1"/>
</dbReference>
<dbReference type="NCBIfam" id="TIGR01640">
    <property type="entry name" value="F_box_assoc_1"/>
    <property type="match status" value="1"/>
</dbReference>
<feature type="domain" description="F-box associated beta-propeller type 1" evidence="1">
    <location>
        <begin position="2"/>
        <end position="192"/>
    </location>
</feature>
<accession>M1BYK0</accession>
<reference evidence="2" key="2">
    <citation type="submission" date="2015-06" db="UniProtKB">
        <authorList>
            <consortium name="EnsemblPlants"/>
        </authorList>
    </citation>
    <scope>IDENTIFICATION</scope>
    <source>
        <strain evidence="2">DM1-3 516 R44</strain>
    </source>
</reference>
<dbReference type="EnsemblPlants" id="PGSC0003DMT400055800">
    <property type="protein sequence ID" value="PGSC0003DMT400055800"/>
    <property type="gene ID" value="PGSC0003DMG402021671"/>
</dbReference>
<dbReference type="Proteomes" id="UP000011115">
    <property type="component" value="Unassembled WGS sequence"/>
</dbReference>
<sequence>MYVLGFGADLPETGDYKLVRLMYYMNGAFGYNVPPEVEIYSIKTGVWRSVMGVEIKHCMVELGWSQAFVNGAVHWIAYDVVPNGGGNRNLVMSFSITDEVFGEIMLPDALVGVISTSLSIKKFEESLVVVKYVREISDVSCEVLVMKRYGVLESWSRLYCINLVADMVKVVGFRNNGEVLFSTRSNDLVSYDPNSGQNRGLGIQWSSHPFYVQNYMESLILFNGNSVVSGGFLEGMGG</sequence>
<evidence type="ECO:0000259" key="1">
    <source>
        <dbReference type="Pfam" id="PF07734"/>
    </source>
</evidence>
<evidence type="ECO:0000313" key="2">
    <source>
        <dbReference type="EnsemblPlants" id="PGSC0003DMT400055800"/>
    </source>
</evidence>
<dbReference type="PANTHER" id="PTHR31672">
    <property type="entry name" value="BNACNNG10540D PROTEIN"/>
    <property type="match status" value="1"/>
</dbReference>
<dbReference type="InterPro" id="IPR050796">
    <property type="entry name" value="SCF_F-box_component"/>
</dbReference>
<dbReference type="PANTHER" id="PTHR31672:SF10">
    <property type="entry name" value="F-BOX DOMAIN-CONTAINING PROTEIN"/>
    <property type="match status" value="1"/>
</dbReference>
<dbReference type="InterPro" id="IPR017451">
    <property type="entry name" value="F-box-assoc_interact_dom"/>
</dbReference>
<proteinExistence type="predicted"/>
<organism evidence="2 3">
    <name type="scientific">Solanum tuberosum</name>
    <name type="common">Potato</name>
    <dbReference type="NCBI Taxonomy" id="4113"/>
    <lineage>
        <taxon>Eukaryota</taxon>
        <taxon>Viridiplantae</taxon>
        <taxon>Streptophyta</taxon>
        <taxon>Embryophyta</taxon>
        <taxon>Tracheophyta</taxon>
        <taxon>Spermatophyta</taxon>
        <taxon>Magnoliopsida</taxon>
        <taxon>eudicotyledons</taxon>
        <taxon>Gunneridae</taxon>
        <taxon>Pentapetalae</taxon>
        <taxon>asterids</taxon>
        <taxon>lamiids</taxon>
        <taxon>Solanales</taxon>
        <taxon>Solanaceae</taxon>
        <taxon>Solanoideae</taxon>
        <taxon>Solaneae</taxon>
        <taxon>Solanum</taxon>
    </lineage>
</organism>
<protein>
    <submittedName>
        <fullName evidence="2">F-box family protein</fullName>
    </submittedName>
</protein>
<dbReference type="Pfam" id="PF07734">
    <property type="entry name" value="FBA_1"/>
    <property type="match status" value="1"/>
</dbReference>
<dbReference type="eggNOG" id="ENOG502QVMN">
    <property type="taxonomic scope" value="Eukaryota"/>
</dbReference>
<dbReference type="OMA" id="HYDKCAW"/>
<evidence type="ECO:0000313" key="3">
    <source>
        <dbReference type="Proteomes" id="UP000011115"/>
    </source>
</evidence>
<dbReference type="AlphaFoldDB" id="M1BYK0"/>
<dbReference type="InParanoid" id="M1BYK0"/>
<dbReference type="Gramene" id="PGSC0003DMT400055800">
    <property type="protein sequence ID" value="PGSC0003DMT400055800"/>
    <property type="gene ID" value="PGSC0003DMG402021671"/>
</dbReference>
<dbReference type="PaxDb" id="4113-PGSC0003DMT400055800"/>
<name>M1BYK0_SOLTU</name>
<keyword evidence="3" id="KW-1185">Reference proteome</keyword>
<dbReference type="HOGENOM" id="CLU_1167596_0_0_1"/>